<dbReference type="InterPro" id="IPR001594">
    <property type="entry name" value="Palmitoyltrfase_DHHC"/>
</dbReference>
<dbReference type="PANTHER" id="PTHR12246">
    <property type="entry name" value="PALMITOYLTRANSFERASE ZDHHC16"/>
    <property type="match status" value="1"/>
</dbReference>
<keyword evidence="5 10" id="KW-0472">Membrane</keyword>
<dbReference type="GO" id="GO:0016020">
    <property type="term" value="C:membrane"/>
    <property type="evidence" value="ECO:0007669"/>
    <property type="project" value="UniProtKB-SubCell"/>
</dbReference>
<reference evidence="13" key="1">
    <citation type="journal article" date="2014" name="Genome Announc.">
        <title>Draft genome sequence of Rhodosporidium toruloides CECT1137, an oleaginous yeast of biotechnological interest.</title>
        <authorList>
            <person name="Morin N."/>
            <person name="Calcas X."/>
            <person name="Devillers H."/>
            <person name="Durrens P."/>
            <person name="Sherman D.J."/>
            <person name="Nicaud J.-M."/>
            <person name="Neuveglise C."/>
        </authorList>
    </citation>
    <scope>NUCLEOTIDE SEQUENCE</scope>
    <source>
        <strain evidence="13">CECT1137</strain>
    </source>
</reference>
<evidence type="ECO:0000256" key="2">
    <source>
        <dbReference type="ARBA" id="ARBA00022679"/>
    </source>
</evidence>
<evidence type="ECO:0000256" key="11">
    <source>
        <dbReference type="SAM" id="MobiDB-lite"/>
    </source>
</evidence>
<comment type="similarity">
    <text evidence="10">Belongs to the DHHC palmitoyltransferase family.</text>
</comment>
<dbReference type="EC" id="2.3.1.225" evidence="10"/>
<keyword evidence="4 10" id="KW-1133">Transmembrane helix</keyword>
<name>A0A061B9C5_RHOTO</name>
<keyword evidence="3 10" id="KW-0812">Transmembrane</keyword>
<feature type="region of interest" description="Disordered" evidence="11">
    <location>
        <begin position="386"/>
        <end position="414"/>
    </location>
</feature>
<evidence type="ECO:0000256" key="8">
    <source>
        <dbReference type="ARBA" id="ARBA00023315"/>
    </source>
</evidence>
<feature type="transmembrane region" description="Helical" evidence="10">
    <location>
        <begin position="82"/>
        <end position="103"/>
    </location>
</feature>
<evidence type="ECO:0000256" key="7">
    <source>
        <dbReference type="ARBA" id="ARBA00023288"/>
    </source>
</evidence>
<sequence>MIPIRRPLPAQPLVSFPLDQLAKPAPLPMREDERPRSTALKVVLFLPLVFVFCLLGFAAYAFLWSLCIEYLLLHAHRPLEALLYAAPFSWFLFACGGSFWMAYWRGGGIVPGAGYWKRGDEEARVGHSSLKGEVRGFVEERAEEEEEGLLAAEEGGGRRTLQVKSDGSVRFCRKCNVPKPDRAHHCSSCRRCVLKMDHHCPWLGGGCVGWANYKFFLLALWYTGILGVYSSVVLFHELIAFVGEYDDGFELAPISWALAALLGVIFGVAVGCFGLYHLYLACKNRTTIEAMEHPTSLAILTPPSSSSRSLSPSQRRRLARAARTYNIYDLGWRENLRQVFAGRERWWEWGCPWGWPPGDGQSFPINEEHLAQLRRITEEVYAEAAAGRQEERAYELGGDDDSSASDEDGPVRRA</sequence>
<evidence type="ECO:0000259" key="12">
    <source>
        <dbReference type="Pfam" id="PF01529"/>
    </source>
</evidence>
<organism evidence="13">
    <name type="scientific">Rhodotorula toruloides</name>
    <name type="common">Yeast</name>
    <name type="synonym">Rhodosporidium toruloides</name>
    <dbReference type="NCBI Taxonomy" id="5286"/>
    <lineage>
        <taxon>Eukaryota</taxon>
        <taxon>Fungi</taxon>
        <taxon>Dikarya</taxon>
        <taxon>Basidiomycota</taxon>
        <taxon>Pucciniomycotina</taxon>
        <taxon>Microbotryomycetes</taxon>
        <taxon>Sporidiobolales</taxon>
        <taxon>Sporidiobolaceae</taxon>
        <taxon>Rhodotorula</taxon>
    </lineage>
</organism>
<gene>
    <name evidence="13" type="ORF">RHTO0S_12e05446g</name>
</gene>
<keyword evidence="7" id="KW-0449">Lipoprotein</keyword>
<dbReference type="AlphaFoldDB" id="A0A061B9C5"/>
<feature type="compositionally biased region" description="Acidic residues" evidence="11">
    <location>
        <begin position="397"/>
        <end position="408"/>
    </location>
</feature>
<protein>
    <recommendedName>
        <fullName evidence="10">Palmitoyltransferase</fullName>
        <ecNumber evidence="10">2.3.1.225</ecNumber>
    </recommendedName>
</protein>
<comment type="domain">
    <text evidence="10">The DHHC domain is required for palmitoyltransferase activity.</text>
</comment>
<evidence type="ECO:0000313" key="13">
    <source>
        <dbReference type="EMBL" id="CDR46520.1"/>
    </source>
</evidence>
<dbReference type="EMBL" id="LK052947">
    <property type="protein sequence ID" value="CDR46520.1"/>
    <property type="molecule type" value="Genomic_DNA"/>
</dbReference>
<feature type="transmembrane region" description="Helical" evidence="10">
    <location>
        <begin position="254"/>
        <end position="276"/>
    </location>
</feature>
<evidence type="ECO:0000256" key="6">
    <source>
        <dbReference type="ARBA" id="ARBA00023139"/>
    </source>
</evidence>
<dbReference type="InterPro" id="IPR039859">
    <property type="entry name" value="PFA4/ZDH16/20/ERF2-like"/>
</dbReference>
<accession>A0A061B9C5</accession>
<proteinExistence type="inferred from homology"/>
<evidence type="ECO:0000256" key="9">
    <source>
        <dbReference type="ARBA" id="ARBA00048048"/>
    </source>
</evidence>
<feature type="transmembrane region" description="Helical" evidence="10">
    <location>
        <begin position="39"/>
        <end position="62"/>
    </location>
</feature>
<keyword evidence="8 10" id="KW-0012">Acyltransferase</keyword>
<evidence type="ECO:0000256" key="5">
    <source>
        <dbReference type="ARBA" id="ARBA00023136"/>
    </source>
</evidence>
<dbReference type="OrthoDB" id="9909019at2759"/>
<dbReference type="Pfam" id="PF01529">
    <property type="entry name" value="DHHC"/>
    <property type="match status" value="1"/>
</dbReference>
<evidence type="ECO:0000256" key="4">
    <source>
        <dbReference type="ARBA" id="ARBA00022989"/>
    </source>
</evidence>
<comment type="catalytic activity">
    <reaction evidence="9 10">
        <text>L-cysteinyl-[protein] + hexadecanoyl-CoA = S-hexadecanoyl-L-cysteinyl-[protein] + CoA</text>
        <dbReference type="Rhea" id="RHEA:36683"/>
        <dbReference type="Rhea" id="RHEA-COMP:10131"/>
        <dbReference type="Rhea" id="RHEA-COMP:11032"/>
        <dbReference type="ChEBI" id="CHEBI:29950"/>
        <dbReference type="ChEBI" id="CHEBI:57287"/>
        <dbReference type="ChEBI" id="CHEBI:57379"/>
        <dbReference type="ChEBI" id="CHEBI:74151"/>
        <dbReference type="EC" id="2.3.1.225"/>
    </reaction>
</comment>
<dbReference type="GO" id="GO:0019706">
    <property type="term" value="F:protein-cysteine S-palmitoyltransferase activity"/>
    <property type="evidence" value="ECO:0007669"/>
    <property type="project" value="UniProtKB-EC"/>
</dbReference>
<evidence type="ECO:0000256" key="10">
    <source>
        <dbReference type="RuleBase" id="RU079119"/>
    </source>
</evidence>
<evidence type="ECO:0000256" key="3">
    <source>
        <dbReference type="ARBA" id="ARBA00022692"/>
    </source>
</evidence>
<dbReference type="PROSITE" id="PS50216">
    <property type="entry name" value="DHHC"/>
    <property type="match status" value="1"/>
</dbReference>
<keyword evidence="2 10" id="KW-0808">Transferase</keyword>
<evidence type="ECO:0000256" key="1">
    <source>
        <dbReference type="ARBA" id="ARBA00004141"/>
    </source>
</evidence>
<keyword evidence="6" id="KW-0564">Palmitate</keyword>
<feature type="transmembrane region" description="Helical" evidence="10">
    <location>
        <begin position="219"/>
        <end position="242"/>
    </location>
</feature>
<feature type="domain" description="Palmitoyltransferase DHHC" evidence="12">
    <location>
        <begin position="170"/>
        <end position="292"/>
    </location>
</feature>
<comment type="subcellular location">
    <subcellularLocation>
        <location evidence="1">Membrane</location>
        <topology evidence="1">Multi-pass membrane protein</topology>
    </subcellularLocation>
</comment>